<reference evidence="3" key="1">
    <citation type="submission" date="2021-03" db="EMBL/GenBank/DDBJ databases">
        <authorList>
            <person name="Bekaert M."/>
        </authorList>
    </citation>
    <scope>NUCLEOTIDE SEQUENCE</scope>
</reference>
<dbReference type="PANTHER" id="PTHR21032">
    <property type="entry name" value="G PATCH DOMAIN-CONTAINING PROTEIN 11"/>
    <property type="match status" value="1"/>
</dbReference>
<dbReference type="InterPro" id="IPR025239">
    <property type="entry name" value="DUF4187"/>
</dbReference>
<evidence type="ECO:0000259" key="2">
    <source>
        <dbReference type="SMART" id="SM01173"/>
    </source>
</evidence>
<dbReference type="GO" id="GO:0000776">
    <property type="term" value="C:kinetochore"/>
    <property type="evidence" value="ECO:0007669"/>
    <property type="project" value="TreeGrafter"/>
</dbReference>
<protein>
    <recommendedName>
        <fullName evidence="2">DUF4187 domain-containing protein</fullName>
    </recommendedName>
</protein>
<comment type="caution">
    <text evidence="3">The sequence shown here is derived from an EMBL/GenBank/DDBJ whole genome shotgun (WGS) entry which is preliminary data.</text>
</comment>
<evidence type="ECO:0000313" key="4">
    <source>
        <dbReference type="Proteomes" id="UP000683360"/>
    </source>
</evidence>
<feature type="compositionally biased region" description="Acidic residues" evidence="1">
    <location>
        <begin position="87"/>
        <end position="107"/>
    </location>
</feature>
<sequence>MRASRHIKRQKMESNLKRDFQQRMSSKFTDGKAERDVIKSQKVCEHLDSEMGTTIPDEWYFWPKSMLPKKKKKNETETGTETGLSFEVEEEEDDDDNEEEEEEEEDFLTNQEKLEALTAYLRTIHLYCIWCGTKFEDEDDLTTNCPGDTADAHDE</sequence>
<evidence type="ECO:0000256" key="1">
    <source>
        <dbReference type="SAM" id="MobiDB-lite"/>
    </source>
</evidence>
<dbReference type="Pfam" id="PF13821">
    <property type="entry name" value="DUF4187"/>
    <property type="match status" value="1"/>
</dbReference>
<keyword evidence="4" id="KW-1185">Reference proteome</keyword>
<dbReference type="InterPro" id="IPR039249">
    <property type="entry name" value="GPATCH11"/>
</dbReference>
<feature type="region of interest" description="Disordered" evidence="1">
    <location>
        <begin position="69"/>
        <end position="111"/>
    </location>
</feature>
<dbReference type="Proteomes" id="UP000683360">
    <property type="component" value="Unassembled WGS sequence"/>
</dbReference>
<evidence type="ECO:0000313" key="3">
    <source>
        <dbReference type="EMBL" id="CAG2240852.1"/>
    </source>
</evidence>
<dbReference type="PANTHER" id="PTHR21032:SF0">
    <property type="entry name" value="G PATCH DOMAIN-CONTAINING PROTEIN 11"/>
    <property type="match status" value="1"/>
</dbReference>
<feature type="domain" description="DUF4187" evidence="2">
    <location>
        <begin position="99"/>
        <end position="153"/>
    </location>
</feature>
<name>A0A8S3U3Y7_MYTED</name>
<dbReference type="OrthoDB" id="786951at2759"/>
<organism evidence="3 4">
    <name type="scientific">Mytilus edulis</name>
    <name type="common">Blue mussel</name>
    <dbReference type="NCBI Taxonomy" id="6550"/>
    <lineage>
        <taxon>Eukaryota</taxon>
        <taxon>Metazoa</taxon>
        <taxon>Spiralia</taxon>
        <taxon>Lophotrochozoa</taxon>
        <taxon>Mollusca</taxon>
        <taxon>Bivalvia</taxon>
        <taxon>Autobranchia</taxon>
        <taxon>Pteriomorphia</taxon>
        <taxon>Mytilida</taxon>
        <taxon>Mytiloidea</taxon>
        <taxon>Mytilidae</taxon>
        <taxon>Mytilinae</taxon>
        <taxon>Mytilus</taxon>
    </lineage>
</organism>
<feature type="compositionally biased region" description="Basic and acidic residues" evidence="1">
    <location>
        <begin position="10"/>
        <end position="21"/>
    </location>
</feature>
<dbReference type="SMART" id="SM01173">
    <property type="entry name" value="DUF4187"/>
    <property type="match status" value="1"/>
</dbReference>
<gene>
    <name evidence="3" type="ORF">MEDL_53112</name>
</gene>
<proteinExistence type="predicted"/>
<accession>A0A8S3U3Y7</accession>
<dbReference type="AlphaFoldDB" id="A0A8S3U3Y7"/>
<dbReference type="EMBL" id="CAJPWZ010002576">
    <property type="protein sequence ID" value="CAG2240852.1"/>
    <property type="molecule type" value="Genomic_DNA"/>
</dbReference>
<feature type="region of interest" description="Disordered" evidence="1">
    <location>
        <begin position="1"/>
        <end position="33"/>
    </location>
</feature>